<accession>A0A8D7FA80</accession>
<evidence type="ECO:0000313" key="1">
    <source>
        <dbReference type="EMBL" id="CAG1846432.1"/>
    </source>
</evidence>
<sequence>SYHIQWNFRCFFHFLGHGIDTGLQESGEAVFRPTTDRIAVERPLELAPALPVRRRQKHLERRDVPLQPYVVVGHFVLEAPPRRVESQQLLVGPDDRLAVVAGRAGAVANAAGLAFGAGYLPACFHQSWEPQVKATEAGEEGPGFVSLGGGELGRGFAFPLFHG</sequence>
<proteinExistence type="predicted"/>
<reference evidence="1" key="1">
    <citation type="submission" date="2021-03" db="EMBL/GenBank/DDBJ databases">
        <authorList>
            <consortium name="Genoscope - CEA"/>
            <person name="William W."/>
        </authorList>
    </citation>
    <scope>NUCLEOTIDE SEQUENCE</scope>
    <source>
        <strain evidence="1">Doubled-haploid Pahang</strain>
    </source>
</reference>
<dbReference type="AlphaFoldDB" id="A0A8D7FA80"/>
<protein>
    <submittedName>
        <fullName evidence="1">(wild Malaysian banana) hypothetical protein</fullName>
    </submittedName>
</protein>
<dbReference type="EMBL" id="HG996471">
    <property type="protein sequence ID" value="CAG1846432.1"/>
    <property type="molecule type" value="Genomic_DNA"/>
</dbReference>
<name>A0A8D7FA80_MUSAM</name>
<gene>
    <name evidence="1" type="ORF">GSMUA_162270.1</name>
</gene>
<feature type="non-terminal residue" evidence="1">
    <location>
        <position position="1"/>
    </location>
</feature>
<organism evidence="1">
    <name type="scientific">Musa acuminata subsp. malaccensis</name>
    <name type="common">Wild banana</name>
    <name type="synonym">Musa malaccensis</name>
    <dbReference type="NCBI Taxonomy" id="214687"/>
    <lineage>
        <taxon>Eukaryota</taxon>
        <taxon>Viridiplantae</taxon>
        <taxon>Streptophyta</taxon>
        <taxon>Embryophyta</taxon>
        <taxon>Tracheophyta</taxon>
        <taxon>Spermatophyta</taxon>
        <taxon>Magnoliopsida</taxon>
        <taxon>Liliopsida</taxon>
        <taxon>Zingiberales</taxon>
        <taxon>Musaceae</taxon>
        <taxon>Musa</taxon>
    </lineage>
</organism>